<name>A0A1I0EHR7_9ACTN</name>
<evidence type="ECO:0000313" key="9">
    <source>
        <dbReference type="Proteomes" id="UP000199361"/>
    </source>
</evidence>
<dbReference type="PANTHER" id="PTHR48075">
    <property type="entry name" value="3-HYDROXYACYL-COA DEHYDROGENASE FAMILY PROTEIN"/>
    <property type="match status" value="1"/>
</dbReference>
<organism evidence="8 9">
    <name type="scientific">Nonomuraea wenchangensis</name>
    <dbReference type="NCBI Taxonomy" id="568860"/>
    <lineage>
        <taxon>Bacteria</taxon>
        <taxon>Bacillati</taxon>
        <taxon>Actinomycetota</taxon>
        <taxon>Actinomycetes</taxon>
        <taxon>Streptosporangiales</taxon>
        <taxon>Streptosporangiaceae</taxon>
        <taxon>Nonomuraea</taxon>
    </lineage>
</organism>
<feature type="domain" description="3-hydroxyacyl-CoA dehydrogenase NAD binding" evidence="7">
    <location>
        <begin position="14"/>
        <end position="179"/>
    </location>
</feature>
<evidence type="ECO:0000256" key="1">
    <source>
        <dbReference type="ARBA" id="ARBA00005086"/>
    </source>
</evidence>
<dbReference type="RefSeq" id="WP_218155717.1">
    <property type="nucleotide sequence ID" value="NZ_FOHX01000003.1"/>
</dbReference>
<gene>
    <name evidence="8" type="ORF">SAMN05421811_10365</name>
</gene>
<evidence type="ECO:0000256" key="3">
    <source>
        <dbReference type="ARBA" id="ARBA00023002"/>
    </source>
</evidence>
<dbReference type="InterPro" id="IPR036291">
    <property type="entry name" value="NAD(P)-bd_dom_sf"/>
</dbReference>
<feature type="binding site" evidence="5">
    <location>
        <position position="41"/>
    </location>
    <ligand>
        <name>NAD(+)</name>
        <dbReference type="ChEBI" id="CHEBI:57540"/>
    </ligand>
</feature>
<dbReference type="InterPro" id="IPR013328">
    <property type="entry name" value="6PGD_dom2"/>
</dbReference>
<keyword evidence="3" id="KW-0560">Oxidoreductase</keyword>
<feature type="binding site" evidence="5">
    <location>
        <position position="138"/>
    </location>
    <ligand>
        <name>NAD(+)</name>
        <dbReference type="ChEBI" id="CHEBI:57540"/>
    </ligand>
</feature>
<protein>
    <submittedName>
        <fullName evidence="8">3-hydroxybutyryl-CoA dehydrogenase</fullName>
    </submittedName>
</protein>
<proteinExistence type="inferred from homology"/>
<dbReference type="GO" id="GO:0070403">
    <property type="term" value="F:NAD+ binding"/>
    <property type="evidence" value="ECO:0007669"/>
    <property type="project" value="InterPro"/>
</dbReference>
<feature type="binding site" evidence="5">
    <location>
        <position position="94"/>
    </location>
    <ligand>
        <name>NAD(+)</name>
        <dbReference type="ChEBI" id="CHEBI:57540"/>
    </ligand>
</feature>
<feature type="binding site" evidence="5">
    <location>
        <begin position="18"/>
        <end position="23"/>
    </location>
    <ligand>
        <name>NAD(+)</name>
        <dbReference type="ChEBI" id="CHEBI:57540"/>
    </ligand>
</feature>
<sequence length="308" mass="33404">MVNTLPDMVEDTRVAVIGAGLMGHSIAGVFAGAGSQVSLFDTHEPALRQGLADMRRQLLDPEAADGVRICSELPAAVAAAHLVIEAVPERLELKQRIFAEVSDLAPEAVMATNTSVLKIAEVGRRADRRRVLGTHWFNPPHLVPLVEVVESDATDPACVAWVMGVLRQAGKLPVHVRRDIPGFLGNRLQHAMWREALHLVETGACDAETIDLVVRNGFGLRLPAMGPIENADYVGLDLVLAVHEYLFPHLSRDEEPSRLLREAVDAGRLGAKTGAGLLTWPPGRQDEARKRLDAQLTAENDNPAAPRD</sequence>
<comment type="similarity">
    <text evidence="2">Belongs to the 3-hydroxyacyl-CoA dehydrogenase family.</text>
</comment>
<evidence type="ECO:0000256" key="5">
    <source>
        <dbReference type="PIRSR" id="PIRSR000105-2"/>
    </source>
</evidence>
<reference evidence="8 9" key="1">
    <citation type="submission" date="2016-10" db="EMBL/GenBank/DDBJ databases">
        <authorList>
            <person name="de Groot N.N."/>
        </authorList>
    </citation>
    <scope>NUCLEOTIDE SEQUENCE [LARGE SCALE GENOMIC DNA]</scope>
    <source>
        <strain evidence="8 9">CGMCC 4.5598</strain>
    </source>
</reference>
<dbReference type="Gene3D" id="1.10.1040.10">
    <property type="entry name" value="N-(1-d-carboxylethyl)-l-norvaline Dehydrogenase, domain 2"/>
    <property type="match status" value="1"/>
</dbReference>
<dbReference type="Gene3D" id="3.40.50.720">
    <property type="entry name" value="NAD(P)-binding Rossmann-like Domain"/>
    <property type="match status" value="1"/>
</dbReference>
<evidence type="ECO:0000313" key="8">
    <source>
        <dbReference type="EMBL" id="SET44941.1"/>
    </source>
</evidence>
<feature type="domain" description="3-hydroxyacyl-CoA dehydrogenase C-terminal" evidence="6">
    <location>
        <begin position="182"/>
        <end position="280"/>
    </location>
</feature>
<accession>A0A1I0EHR7</accession>
<dbReference type="GO" id="GO:0006635">
    <property type="term" value="P:fatty acid beta-oxidation"/>
    <property type="evidence" value="ECO:0007669"/>
    <property type="project" value="TreeGrafter"/>
</dbReference>
<dbReference type="SUPFAM" id="SSF48179">
    <property type="entry name" value="6-phosphogluconate dehydrogenase C-terminal domain-like"/>
    <property type="match status" value="1"/>
</dbReference>
<dbReference type="InterPro" id="IPR006108">
    <property type="entry name" value="3HC_DH_C"/>
</dbReference>
<dbReference type="AlphaFoldDB" id="A0A1I0EHR7"/>
<evidence type="ECO:0000259" key="6">
    <source>
        <dbReference type="Pfam" id="PF00725"/>
    </source>
</evidence>
<keyword evidence="5" id="KW-0520">NAD</keyword>
<dbReference type="InterPro" id="IPR008927">
    <property type="entry name" value="6-PGluconate_DH-like_C_sf"/>
</dbReference>
<keyword evidence="9" id="KW-1185">Reference proteome</keyword>
<dbReference type="Proteomes" id="UP000199361">
    <property type="component" value="Unassembled WGS sequence"/>
</dbReference>
<dbReference type="InterPro" id="IPR006176">
    <property type="entry name" value="3-OHacyl-CoA_DH_NAD-bd"/>
</dbReference>
<dbReference type="InterPro" id="IPR022694">
    <property type="entry name" value="3-OHacyl-CoA_DH"/>
</dbReference>
<comment type="pathway">
    <text evidence="1">Lipid metabolism; butanoate metabolism.</text>
</comment>
<evidence type="ECO:0000259" key="7">
    <source>
        <dbReference type="Pfam" id="PF02737"/>
    </source>
</evidence>
<feature type="binding site" evidence="5">
    <location>
        <position position="89"/>
    </location>
    <ligand>
        <name>NAD(+)</name>
        <dbReference type="ChEBI" id="CHEBI:57540"/>
    </ligand>
</feature>
<dbReference type="EMBL" id="FOHX01000003">
    <property type="protein sequence ID" value="SET44941.1"/>
    <property type="molecule type" value="Genomic_DNA"/>
</dbReference>
<dbReference type="GO" id="GO:0008691">
    <property type="term" value="F:3-hydroxybutyryl-CoA dehydrogenase activity"/>
    <property type="evidence" value="ECO:0007669"/>
    <property type="project" value="TreeGrafter"/>
</dbReference>
<feature type="binding site" evidence="5">
    <location>
        <position position="115"/>
    </location>
    <ligand>
        <name>NAD(+)</name>
        <dbReference type="ChEBI" id="CHEBI:57540"/>
    </ligand>
</feature>
<dbReference type="PANTHER" id="PTHR48075:SF5">
    <property type="entry name" value="3-HYDROXYBUTYRYL-COA DEHYDROGENASE"/>
    <property type="match status" value="1"/>
</dbReference>
<evidence type="ECO:0000256" key="4">
    <source>
        <dbReference type="PIRSR" id="PIRSR000105-1"/>
    </source>
</evidence>
<dbReference type="SUPFAM" id="SSF51735">
    <property type="entry name" value="NAD(P)-binding Rossmann-fold domains"/>
    <property type="match status" value="1"/>
</dbReference>
<dbReference type="STRING" id="568860.SAMN05421811_10365"/>
<evidence type="ECO:0000256" key="2">
    <source>
        <dbReference type="ARBA" id="ARBA00009463"/>
    </source>
</evidence>
<feature type="binding site" evidence="5">
    <location>
        <position position="272"/>
    </location>
    <ligand>
        <name>NAD(+)</name>
        <dbReference type="ChEBI" id="CHEBI:57540"/>
    </ligand>
</feature>
<dbReference type="Pfam" id="PF00725">
    <property type="entry name" value="3HCDH"/>
    <property type="match status" value="1"/>
</dbReference>
<dbReference type="PIRSF" id="PIRSF000105">
    <property type="entry name" value="HCDH"/>
    <property type="match status" value="1"/>
</dbReference>
<dbReference type="Pfam" id="PF02737">
    <property type="entry name" value="3HCDH_N"/>
    <property type="match status" value="1"/>
</dbReference>
<feature type="site" description="Important for catalytic activity" evidence="4">
    <location>
        <position position="135"/>
    </location>
</feature>